<protein>
    <submittedName>
        <fullName evidence="6">Metallo-hydrolase YqgX</fullName>
        <ecNumber evidence="6">3.1.2.6</ecNumber>
    </submittedName>
</protein>
<evidence type="ECO:0000313" key="7">
    <source>
        <dbReference type="Proteomes" id="UP001272716"/>
    </source>
</evidence>
<organism evidence="6 7">
    <name type="scientific">Bacillus thuringiensis serovar toumanoffi</name>
    <dbReference type="NCBI Taxonomy" id="180862"/>
    <lineage>
        <taxon>Bacteria</taxon>
        <taxon>Bacillati</taxon>
        <taxon>Bacillota</taxon>
        <taxon>Bacilli</taxon>
        <taxon>Bacillales</taxon>
        <taxon>Bacillaceae</taxon>
        <taxon>Bacillus</taxon>
        <taxon>Bacillus cereus group</taxon>
    </lineage>
</organism>
<name>A0ABD5I593_BACTU</name>
<feature type="domain" description="Metallo-beta-lactamase" evidence="5">
    <location>
        <begin position="12"/>
        <end position="195"/>
    </location>
</feature>
<evidence type="ECO:0000259" key="5">
    <source>
        <dbReference type="SMART" id="SM00849"/>
    </source>
</evidence>
<accession>A0ABD5I593</accession>
<evidence type="ECO:0000256" key="4">
    <source>
        <dbReference type="ARBA" id="ARBA00022833"/>
    </source>
</evidence>
<evidence type="ECO:0000256" key="3">
    <source>
        <dbReference type="ARBA" id="ARBA00022801"/>
    </source>
</evidence>
<keyword evidence="4" id="KW-0862">Zinc</keyword>
<dbReference type="GO" id="GO:0046872">
    <property type="term" value="F:metal ion binding"/>
    <property type="evidence" value="ECO:0007669"/>
    <property type="project" value="UniProtKB-KW"/>
</dbReference>
<dbReference type="PANTHER" id="PTHR46233:SF3">
    <property type="entry name" value="HYDROXYACYLGLUTATHIONE HYDROLASE GLOC"/>
    <property type="match status" value="1"/>
</dbReference>
<evidence type="ECO:0000256" key="1">
    <source>
        <dbReference type="ARBA" id="ARBA00001947"/>
    </source>
</evidence>
<dbReference type="InterPro" id="IPR001279">
    <property type="entry name" value="Metallo-B-lactamas"/>
</dbReference>
<sequence>MKWIQMPLGPLQTNAYILMNDQKECIIFDPGHEGEKLVTYLQEEQLKPLKPLAVLLTHAHFDHIGAVDAVRDAFHIPVYVHKEEADWLGDATVNGSQIFMMNRSITAKPADHIIDAEGTLTIGSFNFEIFETPGHSPGSISYYSKEANAVFSGDVLFQMSIGRTDLPGGSFAELIGSIEEKLFVLPDETAVLCGHGPETSIGFEKENNPFLQ</sequence>
<keyword evidence="2" id="KW-0479">Metal-binding</keyword>
<evidence type="ECO:0000256" key="2">
    <source>
        <dbReference type="ARBA" id="ARBA00022723"/>
    </source>
</evidence>
<reference evidence="6 7" key="1">
    <citation type="submission" date="2023-10" db="EMBL/GenBank/DDBJ databases">
        <title>Draft Genome Sequence of Bacillus thuringiensis serovar. toumanoffi 4059: Identification of a Novel Cry Protein Candidate.</title>
        <authorList>
            <person name="Murdoch R.W."/>
            <person name="Gemler B."/>
            <person name="Heater B.S."/>
        </authorList>
    </citation>
    <scope>NUCLEOTIDE SEQUENCE [LARGE SCALE GENOMIC DNA]</scope>
    <source>
        <strain evidence="6 7">4059</strain>
    </source>
</reference>
<dbReference type="Gene3D" id="3.60.15.10">
    <property type="entry name" value="Ribonuclease Z/Hydroxyacylglutathione hydrolase-like"/>
    <property type="match status" value="1"/>
</dbReference>
<comment type="cofactor">
    <cofactor evidence="1">
        <name>Zn(2+)</name>
        <dbReference type="ChEBI" id="CHEBI:29105"/>
    </cofactor>
</comment>
<dbReference type="InterPro" id="IPR051453">
    <property type="entry name" value="MBL_Glyoxalase_II"/>
</dbReference>
<dbReference type="EC" id="3.1.2.6" evidence="6"/>
<dbReference type="GO" id="GO:0004416">
    <property type="term" value="F:hydroxyacylglutathione hydrolase activity"/>
    <property type="evidence" value="ECO:0007669"/>
    <property type="project" value="UniProtKB-EC"/>
</dbReference>
<dbReference type="Proteomes" id="UP001272716">
    <property type="component" value="Unassembled WGS sequence"/>
</dbReference>
<dbReference type="AlphaFoldDB" id="A0ABD5I593"/>
<evidence type="ECO:0000313" key="6">
    <source>
        <dbReference type="EMBL" id="MDW9212411.1"/>
    </source>
</evidence>
<dbReference type="SUPFAM" id="SSF56281">
    <property type="entry name" value="Metallo-hydrolase/oxidoreductase"/>
    <property type="match status" value="1"/>
</dbReference>
<dbReference type="CDD" id="cd06262">
    <property type="entry name" value="metallo-hydrolase-like_MBL-fold"/>
    <property type="match status" value="1"/>
</dbReference>
<proteinExistence type="predicted"/>
<dbReference type="EMBL" id="JAWQCK010000007">
    <property type="protein sequence ID" value="MDW9212411.1"/>
    <property type="molecule type" value="Genomic_DNA"/>
</dbReference>
<dbReference type="SMART" id="SM00849">
    <property type="entry name" value="Lactamase_B"/>
    <property type="match status" value="1"/>
</dbReference>
<dbReference type="Pfam" id="PF00753">
    <property type="entry name" value="Lactamase_B"/>
    <property type="match status" value="1"/>
</dbReference>
<gene>
    <name evidence="6" type="primary">gloB</name>
    <name evidence="6" type="ORF">BTTOUR_27025</name>
</gene>
<dbReference type="InterPro" id="IPR036866">
    <property type="entry name" value="RibonucZ/Hydroxyglut_hydro"/>
</dbReference>
<keyword evidence="3 6" id="KW-0378">Hydrolase</keyword>
<dbReference type="RefSeq" id="WP_000871235.1">
    <property type="nucleotide sequence ID" value="NZ_JAWQCK010000007.1"/>
</dbReference>
<dbReference type="PANTHER" id="PTHR46233">
    <property type="entry name" value="HYDROXYACYLGLUTATHIONE HYDROLASE GLOC"/>
    <property type="match status" value="1"/>
</dbReference>
<comment type="caution">
    <text evidence="6">The sequence shown here is derived from an EMBL/GenBank/DDBJ whole genome shotgun (WGS) entry which is preliminary data.</text>
</comment>